<organism evidence="1 2">
    <name type="scientific">Amycolatopsis rubida</name>
    <dbReference type="NCBI Taxonomy" id="112413"/>
    <lineage>
        <taxon>Bacteria</taxon>
        <taxon>Bacillati</taxon>
        <taxon>Actinomycetota</taxon>
        <taxon>Actinomycetes</taxon>
        <taxon>Pseudonocardiales</taxon>
        <taxon>Pseudonocardiaceae</taxon>
        <taxon>Amycolatopsis</taxon>
    </lineage>
</organism>
<dbReference type="EMBL" id="JAAGNC010000189">
    <property type="protein sequence ID" value="NEC61235.1"/>
    <property type="molecule type" value="Genomic_DNA"/>
</dbReference>
<protein>
    <recommendedName>
        <fullName evidence="3">Amidoligase enzyme</fullName>
    </recommendedName>
</protein>
<proteinExistence type="predicted"/>
<sequence length="249" mass="28397">MGSWEDHVYSSDYKPYPRFHGSGPLFLGMELEINTPDRDTQLCQLCEDRLGGLAYLKEDGSITVGFELVTHPMSLAWAQDNFPWTLLDELAARGCHTTDDVGLHIHVSREAFDGRSHVFRWMKFIYRNAAEVQQLARRCDSSWAQFSPDERAGIKDICKGDHNRPRYSAINVQNDDTFELRMFASSIKPQEVQAALAFADASVRYAHQLTLRAIVRNDGWSWDAFLAWAAERPEYDALLRECEVLACAC</sequence>
<reference evidence="1 2" key="1">
    <citation type="submission" date="2020-01" db="EMBL/GenBank/DDBJ databases">
        <title>Insect and environment-associated Actinomycetes.</title>
        <authorList>
            <person name="Currrie C."/>
            <person name="Chevrette M."/>
            <person name="Carlson C."/>
            <person name="Stubbendieck R."/>
            <person name="Wendt-Pienkowski E."/>
        </authorList>
    </citation>
    <scope>NUCLEOTIDE SEQUENCE [LARGE SCALE GENOMIC DNA]</scope>
    <source>
        <strain evidence="1 2">SID8386</strain>
    </source>
</reference>
<evidence type="ECO:0000313" key="1">
    <source>
        <dbReference type="EMBL" id="NEC61235.1"/>
    </source>
</evidence>
<evidence type="ECO:0000313" key="2">
    <source>
        <dbReference type="Proteomes" id="UP000470404"/>
    </source>
</evidence>
<evidence type="ECO:0008006" key="3">
    <source>
        <dbReference type="Google" id="ProtNLM"/>
    </source>
</evidence>
<keyword evidence="2" id="KW-1185">Reference proteome</keyword>
<name>A0ABX0C360_9PSEU</name>
<gene>
    <name evidence="1" type="ORF">G3I59_37955</name>
</gene>
<dbReference type="Proteomes" id="UP000470404">
    <property type="component" value="Unassembled WGS sequence"/>
</dbReference>
<comment type="caution">
    <text evidence="1">The sequence shown here is derived from an EMBL/GenBank/DDBJ whole genome shotgun (WGS) entry which is preliminary data.</text>
</comment>
<accession>A0ABX0C360</accession>